<dbReference type="InterPro" id="IPR008964">
    <property type="entry name" value="Invasin/intimin_cell_adhesion"/>
</dbReference>
<evidence type="ECO:0000256" key="1">
    <source>
        <dbReference type="SAM" id="SignalP"/>
    </source>
</evidence>
<dbReference type="Pfam" id="PF00395">
    <property type="entry name" value="SLH"/>
    <property type="match status" value="2"/>
</dbReference>
<dbReference type="InterPro" id="IPR017853">
    <property type="entry name" value="GH"/>
</dbReference>
<organism evidence="3 4">
    <name type="scientific">Paenibacillus ferrarius</name>
    <dbReference type="NCBI Taxonomy" id="1469647"/>
    <lineage>
        <taxon>Bacteria</taxon>
        <taxon>Bacillati</taxon>
        <taxon>Bacillota</taxon>
        <taxon>Bacilli</taxon>
        <taxon>Bacillales</taxon>
        <taxon>Paenibacillaceae</taxon>
        <taxon>Paenibacillus</taxon>
    </lineage>
</organism>
<dbReference type="PROSITE" id="PS51272">
    <property type="entry name" value="SLH"/>
    <property type="match status" value="1"/>
</dbReference>
<reference evidence="4" key="1">
    <citation type="submission" date="2016-07" db="EMBL/GenBank/DDBJ databases">
        <authorList>
            <person name="Florea S."/>
            <person name="Webb J.S."/>
            <person name="Jaromczyk J."/>
            <person name="Schardl C.L."/>
        </authorList>
    </citation>
    <scope>NUCLEOTIDE SEQUENCE [LARGE SCALE GENOMIC DNA]</scope>
    <source>
        <strain evidence="4">CY1</strain>
    </source>
</reference>
<dbReference type="SMART" id="SM00635">
    <property type="entry name" value="BID_2"/>
    <property type="match status" value="1"/>
</dbReference>
<dbReference type="SUPFAM" id="SSF51445">
    <property type="entry name" value="(Trans)glycosidases"/>
    <property type="match status" value="1"/>
</dbReference>
<feature type="signal peptide" evidence="1">
    <location>
        <begin position="1"/>
        <end position="30"/>
    </location>
</feature>
<gene>
    <name evidence="3" type="ORF">BC351_07180</name>
</gene>
<name>A0A1V4HCW4_9BACL</name>
<sequence length="1187" mass="131821">MNYFARYMSMFMVFTLLLSVICAAPSQVSAQSTVIPDVDQVSASWPVVFEDAFTSPTAKWDAPAGNYMNYQYVDGRFAAKDSNASSKARIKGRNWSQFLLTFNLVIPDVSAAGSFMRVDLGDSQSSNYDSLLVKQNKLSFYKSGIVGETKLADYTMESGVSYDFKILVDGSSAIVQLKKSDQTVYQTIGMYTNLYEAEKRTVTFGHNLLKPSLDNVKVYSPEAEFPQIPDVDQLTASWPNVFEDTFAKATAKWDAAPGNYMNYQYVDGRFAAKDANSVSKARIKGKSWKKFLLTFNLIIPDVSAAGSFMRVDLGDSQSSNYDSLLVKQNKISFYKSGIVGETKLADYLIESGVSYDVRLLVDGNSVIVQIKKKDETAYQTMGMYTGLFTAAKRTITFGHNLLMPSLDDVRVFASAADNPYTGPVLSSLQFYKTTMNLRVGDTENLRVIYEPANVELDDDSVIWSSSNEQIVKLTGSASKARAVTAVSPGSAVIQAVTANNSIVVTCQVTVTPAAALAHSTASFAVYGDKQAIPSALYGMNDPKLNDLGRSDQWYSARNISLMKDLGIDLLRVPDGTAANYYLYKDGSLVNANDPRYANVTTGFEYTSVNGKNNGKNGIYLNDIFKSPNELNLPSTFVLNVAYQSVEDIKDEVQQIRSLSQQPIRIEMGNEFYLNHYGNAFPSVTDYVYKARQVYTAIKQIDPSIKVGIVILDKWQETIIVGNPDAHKPNDPLDLVDTAHNRYVRWEEWNRTIAANPDIYDAVIPHEYTGIHDLDNLTQEKFMDFLTVNNENRYQLIKEQSAQFPNKEFWITEYGGISGLIFGGETNLTEKGRIHLGKTPAFAMHYMERFLNFMKSGKVQISAYHCLIDNQFFGVVQDRFDASNKAGMVVLPPYYTFREIGKLLKENDYYYDMNMTAGDYRMMNNAMPADYVYGKDLKVNDVGAWGLGDQEGVRTVVFSNRTNKEIEVSLPGQQMMPIWSYGGDPVPDFLVNDYTIWRQEPRSNPFPIVPVGQFSATTTLKPYTMTVVKLQEKTYEDVNANYWAKSAINTVATKGIVAGGTARYYLPEALITKADFTVMLAKALQIPNDYSDSPTVFADLSAAGYTEYPAIIAAAGKGIVERDQAGNFNPNQTLTKQQMVALTQKAAAVLGKNVDILTTYSSFSDPSSTSLNATRAEAATIIYLLLGL</sequence>
<feature type="chain" id="PRO_5012347191" description="SLH domain-containing protein" evidence="1">
    <location>
        <begin position="31"/>
        <end position="1187"/>
    </location>
</feature>
<protein>
    <recommendedName>
        <fullName evidence="2">SLH domain-containing protein</fullName>
    </recommendedName>
</protein>
<dbReference type="Gene3D" id="3.20.20.80">
    <property type="entry name" value="Glycosidases"/>
    <property type="match status" value="1"/>
</dbReference>
<dbReference type="EMBL" id="MBTG01000034">
    <property type="protein sequence ID" value="OPH50434.1"/>
    <property type="molecule type" value="Genomic_DNA"/>
</dbReference>
<accession>A0A1V4HCW4</accession>
<dbReference type="AlphaFoldDB" id="A0A1V4HCW4"/>
<evidence type="ECO:0000313" key="3">
    <source>
        <dbReference type="EMBL" id="OPH50434.1"/>
    </source>
</evidence>
<dbReference type="SUPFAM" id="SSF49373">
    <property type="entry name" value="Invasin/intimin cell-adhesion fragments"/>
    <property type="match status" value="1"/>
</dbReference>
<evidence type="ECO:0000313" key="4">
    <source>
        <dbReference type="Proteomes" id="UP000190626"/>
    </source>
</evidence>
<dbReference type="InterPro" id="IPR001119">
    <property type="entry name" value="SLH_dom"/>
</dbReference>
<dbReference type="Gene3D" id="2.60.40.1080">
    <property type="match status" value="1"/>
</dbReference>
<keyword evidence="4" id="KW-1185">Reference proteome</keyword>
<dbReference type="Proteomes" id="UP000190626">
    <property type="component" value="Unassembled WGS sequence"/>
</dbReference>
<proteinExistence type="predicted"/>
<dbReference type="RefSeq" id="WP_158082265.1">
    <property type="nucleotide sequence ID" value="NZ_MBTG01000034.1"/>
</dbReference>
<keyword evidence="1" id="KW-0732">Signal</keyword>
<feature type="domain" description="SLH" evidence="2">
    <location>
        <begin position="1030"/>
        <end position="1093"/>
    </location>
</feature>
<evidence type="ECO:0000259" key="2">
    <source>
        <dbReference type="PROSITE" id="PS51272"/>
    </source>
</evidence>
<comment type="caution">
    <text evidence="3">The sequence shown here is derived from an EMBL/GenBank/DDBJ whole genome shotgun (WGS) entry which is preliminary data.</text>
</comment>
<dbReference type="OrthoDB" id="1164792at2"/>
<dbReference type="InterPro" id="IPR003343">
    <property type="entry name" value="Big_2"/>
</dbReference>
<dbReference type="STRING" id="1469647.BC351_07180"/>